<evidence type="ECO:0000313" key="1">
    <source>
        <dbReference type="EMBL" id="MBF4808304.1"/>
    </source>
</evidence>
<name>A0A930W323_9ACTN</name>
<reference evidence="1" key="1">
    <citation type="submission" date="2020-04" db="EMBL/GenBank/DDBJ databases">
        <title>Deep metagenomics examines the oral microbiome during advanced dental caries in children, revealing novel taxa and co-occurrences with host molecules.</title>
        <authorList>
            <person name="Baker J.L."/>
            <person name="Morton J.T."/>
            <person name="Dinis M."/>
            <person name="Alvarez R."/>
            <person name="Tran N.C."/>
            <person name="Knight R."/>
            <person name="Edlund A."/>
        </authorList>
    </citation>
    <scope>NUCLEOTIDE SEQUENCE</scope>
    <source>
        <strain evidence="1">JCVI_38_bin.5</strain>
    </source>
</reference>
<organism evidence="1 2">
    <name type="scientific">Lancefieldella rimae</name>
    <dbReference type="NCBI Taxonomy" id="1383"/>
    <lineage>
        <taxon>Bacteria</taxon>
        <taxon>Bacillati</taxon>
        <taxon>Actinomycetota</taxon>
        <taxon>Coriobacteriia</taxon>
        <taxon>Coriobacteriales</taxon>
        <taxon>Atopobiaceae</taxon>
        <taxon>Lancefieldella</taxon>
    </lineage>
</organism>
<dbReference type="AlphaFoldDB" id="A0A930W323"/>
<protein>
    <submittedName>
        <fullName evidence="1">Uncharacterized protein</fullName>
    </submittedName>
</protein>
<sequence length="53" mass="5805">MKKLFTCFMLPKYGTRALMATGAKSIEVVGDLLTPLIIARMIDVGITLGNIYD</sequence>
<evidence type="ECO:0000313" key="2">
    <source>
        <dbReference type="Proteomes" id="UP000698335"/>
    </source>
</evidence>
<proteinExistence type="predicted"/>
<comment type="caution">
    <text evidence="1">The sequence shown here is derived from an EMBL/GenBank/DDBJ whole genome shotgun (WGS) entry which is preliminary data.</text>
</comment>
<feature type="non-terminal residue" evidence="1">
    <location>
        <position position="53"/>
    </location>
</feature>
<gene>
    <name evidence="1" type="ORF">HXK26_06365</name>
</gene>
<accession>A0A930W323</accession>
<dbReference type="Proteomes" id="UP000698335">
    <property type="component" value="Unassembled WGS sequence"/>
</dbReference>
<dbReference type="EMBL" id="JABZGW010000299">
    <property type="protein sequence ID" value="MBF4808304.1"/>
    <property type="molecule type" value="Genomic_DNA"/>
</dbReference>